<dbReference type="Pfam" id="PF12796">
    <property type="entry name" value="Ank_2"/>
    <property type="match status" value="3"/>
</dbReference>
<dbReference type="EMBL" id="CAXAMN010028950">
    <property type="protein sequence ID" value="CAK9118260.1"/>
    <property type="molecule type" value="Genomic_DNA"/>
</dbReference>
<dbReference type="PANTHER" id="PTHR24198">
    <property type="entry name" value="ANKYRIN REPEAT AND PROTEIN KINASE DOMAIN-CONTAINING PROTEIN"/>
    <property type="match status" value="1"/>
</dbReference>
<name>A0ABP0T1I2_9DINO</name>
<feature type="repeat" description="ANK" evidence="3">
    <location>
        <begin position="727"/>
        <end position="759"/>
    </location>
</feature>
<dbReference type="InterPro" id="IPR036770">
    <property type="entry name" value="Ankyrin_rpt-contain_sf"/>
</dbReference>
<dbReference type="PROSITE" id="PS50297">
    <property type="entry name" value="ANK_REP_REGION"/>
    <property type="match status" value="7"/>
</dbReference>
<evidence type="ECO:0000313" key="4">
    <source>
        <dbReference type="EMBL" id="CAK9118260.1"/>
    </source>
</evidence>
<dbReference type="SMART" id="SM00248">
    <property type="entry name" value="ANK"/>
    <property type="match status" value="17"/>
</dbReference>
<sequence>MVVLANNARLTTMLCQAKADVARVSESPSAISLAHGRRMVASLEAMARFPECYRADDLTPDLVRLLVKGTDINWADVHGRTALHQHAAAQRLEAASLLVQHKARIDVRDSGGKAPMDLVPEMAEEGAQWQSLLSFVTLAVGFSGDEMALPISEVNVQQDFVHCVRQKLREYYQLRGQNILQIGSWEALGKPKRVTIARGNFAVQSPDTEEQTKEFLKLAGQVGTDADQLIRGHLLNFQDPNVTDERGETAAFKASRNSDLPKLEILELGCADFNQDIDGATPLFVVAQHGWLPGAKFLVLYKAEVDKSFKTNATPAYVAAQNGHLDVVGFLVESNAKLDARTADGATPPVHSLPNGNDHSDIVELLLSWHANLEQRTAGGASPVYIAAQKGCDDSLTLLLKAEANPNVAANDGATPLLIASQNGHQSSAGILLSSRALVNKPMSTFATPLFVSAQNGHLGVAKVLVEWAADVQLSLQNGTSPAYVAAQNGHKAMIKFLCEKKADIEATGAGGATAFFIAAQNGRLGVLQFLLEIIKLRPAALLGQLDVKTNDKSTPLLVSSQNGHMDVVLFLTQEFQVLPVADMAQVINHQKEGGASALYLASQNGHASVVIHLLTLRARVDQGLTGTLETPLFIACQGGHEAIVTELLQNDSDANQLKHDQTSPLYIACQNGHSRLVPHLLEQGASVNHQNQNGATPLFIACQKGHNGIVRKLLEKRADPELALASHATPLYIASSKGHLGIVRELLAIRANANTTPRHETTPLSVSVQNKHAEVATCLLGATVNINKGEIKGGLTALHFAIIGQEWEIASALIAHGANPEQKDKHGRDSWKLAEGVPEGLLKLRGIQMTRG</sequence>
<dbReference type="InterPro" id="IPR002110">
    <property type="entry name" value="Ankyrin_rpt"/>
</dbReference>
<dbReference type="PROSITE" id="PS50088">
    <property type="entry name" value="ANK_REPEAT"/>
    <property type="match status" value="8"/>
</dbReference>
<keyword evidence="5" id="KW-1185">Reference proteome</keyword>
<proteinExistence type="predicted"/>
<comment type="caution">
    <text evidence="4">The sequence shown here is derived from an EMBL/GenBank/DDBJ whole genome shotgun (WGS) entry which is preliminary data.</text>
</comment>
<feature type="repeat" description="ANK" evidence="3">
    <location>
        <begin position="78"/>
        <end position="110"/>
    </location>
</feature>
<dbReference type="PANTHER" id="PTHR24198:SF165">
    <property type="entry name" value="ANKYRIN REPEAT-CONTAINING PROTEIN-RELATED"/>
    <property type="match status" value="1"/>
</dbReference>
<evidence type="ECO:0000256" key="1">
    <source>
        <dbReference type="ARBA" id="ARBA00022737"/>
    </source>
</evidence>
<dbReference type="SUPFAM" id="SSF48403">
    <property type="entry name" value="Ankyrin repeat"/>
    <property type="match status" value="3"/>
</dbReference>
<evidence type="ECO:0000256" key="3">
    <source>
        <dbReference type="PROSITE-ProRule" id="PRU00023"/>
    </source>
</evidence>
<evidence type="ECO:0000313" key="5">
    <source>
        <dbReference type="Proteomes" id="UP001642484"/>
    </source>
</evidence>
<dbReference type="Gene3D" id="1.25.40.20">
    <property type="entry name" value="Ankyrin repeat-containing domain"/>
    <property type="match status" value="6"/>
</dbReference>
<reference evidence="4 5" key="1">
    <citation type="submission" date="2024-02" db="EMBL/GenBank/DDBJ databases">
        <authorList>
            <person name="Chen Y."/>
            <person name="Shah S."/>
            <person name="Dougan E. K."/>
            <person name="Thang M."/>
            <person name="Chan C."/>
        </authorList>
    </citation>
    <scope>NUCLEOTIDE SEQUENCE [LARGE SCALE GENOMIC DNA]</scope>
</reference>
<dbReference type="Pfam" id="PF00023">
    <property type="entry name" value="Ank"/>
    <property type="match status" value="3"/>
</dbReference>
<keyword evidence="1" id="KW-0677">Repeat</keyword>
<feature type="repeat" description="ANK" evidence="3">
    <location>
        <begin position="311"/>
        <end position="343"/>
    </location>
</feature>
<feature type="repeat" description="ANK" evidence="3">
    <location>
        <begin position="794"/>
        <end position="826"/>
    </location>
</feature>
<dbReference type="Proteomes" id="UP001642484">
    <property type="component" value="Unassembled WGS sequence"/>
</dbReference>
<accession>A0ABP0T1I2</accession>
<feature type="repeat" description="ANK" evidence="3">
    <location>
        <begin position="379"/>
        <end position="411"/>
    </location>
</feature>
<evidence type="ECO:0000256" key="2">
    <source>
        <dbReference type="ARBA" id="ARBA00023043"/>
    </source>
</evidence>
<feature type="repeat" description="ANK" evidence="3">
    <location>
        <begin position="478"/>
        <end position="510"/>
    </location>
</feature>
<keyword evidence="2 3" id="KW-0040">ANK repeat</keyword>
<gene>
    <name evidence="4" type="ORF">CCMP2556_LOCUS55388</name>
</gene>
<organism evidence="4 5">
    <name type="scientific">Durusdinium trenchii</name>
    <dbReference type="NCBI Taxonomy" id="1381693"/>
    <lineage>
        <taxon>Eukaryota</taxon>
        <taxon>Sar</taxon>
        <taxon>Alveolata</taxon>
        <taxon>Dinophyceae</taxon>
        <taxon>Suessiales</taxon>
        <taxon>Symbiodiniaceae</taxon>
        <taxon>Durusdinium</taxon>
    </lineage>
</organism>
<feature type="repeat" description="ANK" evidence="3">
    <location>
        <begin position="694"/>
        <end position="726"/>
    </location>
</feature>
<feature type="repeat" description="ANK" evidence="3">
    <location>
        <begin position="661"/>
        <end position="693"/>
    </location>
</feature>
<protein>
    <submittedName>
        <fullName evidence="4">Uncharacterized protein</fullName>
    </submittedName>
</protein>